<dbReference type="PANTHER" id="PTHR40036:SF1">
    <property type="entry name" value="MACROCIN O-METHYLTRANSFERASE"/>
    <property type="match status" value="1"/>
</dbReference>
<dbReference type="PANTHER" id="PTHR40036">
    <property type="entry name" value="MACROCIN O-METHYLTRANSFERASE"/>
    <property type="match status" value="1"/>
</dbReference>
<dbReference type="Proteomes" id="UP000283003">
    <property type="component" value="Unassembled WGS sequence"/>
</dbReference>
<name>A0A437GVZ3_9SPHN</name>
<dbReference type="OrthoDB" id="9811332at2"/>
<proteinExistence type="predicted"/>
<dbReference type="InterPro" id="IPR029063">
    <property type="entry name" value="SAM-dependent_MTases_sf"/>
</dbReference>
<evidence type="ECO:0000313" key="1">
    <source>
        <dbReference type="EMBL" id="RVQ65798.1"/>
    </source>
</evidence>
<comment type="caution">
    <text evidence="1">The sequence shown here is derived from an EMBL/GenBank/DDBJ whole genome shotgun (WGS) entry which is preliminary data.</text>
</comment>
<dbReference type="SUPFAM" id="SSF53335">
    <property type="entry name" value="S-adenosyl-L-methionine-dependent methyltransferases"/>
    <property type="match status" value="1"/>
</dbReference>
<dbReference type="Pfam" id="PF05711">
    <property type="entry name" value="TylF"/>
    <property type="match status" value="1"/>
</dbReference>
<dbReference type="AlphaFoldDB" id="A0A437GVZ3"/>
<protein>
    <submittedName>
        <fullName evidence="1">Asparagine synthase</fullName>
    </submittedName>
</protein>
<evidence type="ECO:0000313" key="2">
    <source>
        <dbReference type="Proteomes" id="UP000283003"/>
    </source>
</evidence>
<dbReference type="EMBL" id="RXOL01000006">
    <property type="protein sequence ID" value="RVQ65798.1"/>
    <property type="molecule type" value="Genomic_DNA"/>
</dbReference>
<accession>A0A437GVZ3</accession>
<reference evidence="1 2" key="1">
    <citation type="submission" date="2018-12" db="EMBL/GenBank/DDBJ databases">
        <title>Croceicoccus ponticola sp. nov., a lipolytic bacterium isolated from seawater.</title>
        <authorList>
            <person name="Yoon J.-H."/>
        </authorList>
    </citation>
    <scope>NUCLEOTIDE SEQUENCE [LARGE SCALE GENOMIC DNA]</scope>
    <source>
        <strain evidence="1 2">GM-16</strain>
    </source>
</reference>
<sequence>MIRRVRRLAREGIANLRLSRTARDVRRENLTYLPPRKLLRIEKAIRDTAKISGAILEFGVALGGSGIILAKSGREYHGFDVFGMIPPPNPENDAADAIGRFAVISGGQSLGLGGDAYYGYRTDLLSDVERSFARHQAPAFFHKGLFVETWPVARINRASLVHIDCDWHDPVAYCLEAVRDILSPGGIIIIDDYHDYEGAKIAVDAFLARNHQFSFRQGPNPLLVKELDLSPQGSSSS</sequence>
<dbReference type="Gene3D" id="3.40.50.150">
    <property type="entry name" value="Vaccinia Virus protein VP39"/>
    <property type="match status" value="1"/>
</dbReference>
<dbReference type="InterPro" id="IPR008884">
    <property type="entry name" value="TylF_MeTrfase"/>
</dbReference>
<gene>
    <name evidence="1" type="ORF">EKN06_12795</name>
</gene>
<dbReference type="RefSeq" id="WP_127613309.1">
    <property type="nucleotide sequence ID" value="NZ_RXOL01000006.1"/>
</dbReference>
<organism evidence="1 2">
    <name type="scientific">Croceicoccus ponticola</name>
    <dbReference type="NCBI Taxonomy" id="2217664"/>
    <lineage>
        <taxon>Bacteria</taxon>
        <taxon>Pseudomonadati</taxon>
        <taxon>Pseudomonadota</taxon>
        <taxon>Alphaproteobacteria</taxon>
        <taxon>Sphingomonadales</taxon>
        <taxon>Erythrobacteraceae</taxon>
        <taxon>Croceicoccus</taxon>
    </lineage>
</organism>
<keyword evidence="2" id="KW-1185">Reference proteome</keyword>